<dbReference type="Pfam" id="PF11213">
    <property type="entry name" value="DUF3006"/>
    <property type="match status" value="1"/>
</dbReference>
<accession>A0ABZ3II71</accession>
<evidence type="ECO:0000313" key="1">
    <source>
        <dbReference type="EMBL" id="XFO65349.1"/>
    </source>
</evidence>
<evidence type="ECO:0008006" key="3">
    <source>
        <dbReference type="Google" id="ProtNLM"/>
    </source>
</evidence>
<dbReference type="RefSeq" id="WP_094603415.1">
    <property type="nucleotide sequence ID" value="NZ_CP155573.1"/>
</dbReference>
<reference evidence="1" key="1">
    <citation type="submission" date="2024-05" db="EMBL/GenBank/DDBJ databases">
        <title>Isolation and characterization of Sporomusa carbonis sp. nov., a carboxydotrophic hydrogenogen in the genus of Sporomusa isolated from a charcoal burning pile.</title>
        <authorList>
            <person name="Boeer T."/>
            <person name="Rosenbaum F."/>
            <person name="Eysell L."/>
            <person name="Mueller V."/>
            <person name="Daniel R."/>
            <person name="Poehlein A."/>
        </authorList>
    </citation>
    <scope>NUCLEOTIDE SEQUENCE [LARGE SCALE GENOMIC DNA]</scope>
    <source>
        <strain evidence="1">DSM 10669</strain>
    </source>
</reference>
<proteinExistence type="predicted"/>
<protein>
    <recommendedName>
        <fullName evidence="3">DUF3006 domain-containing protein</fullName>
    </recommendedName>
</protein>
<gene>
    <name evidence="1" type="ORF">SPSIL_014590</name>
</gene>
<dbReference type="EMBL" id="CP155573">
    <property type="protein sequence ID" value="XFO65349.1"/>
    <property type="molecule type" value="Genomic_DNA"/>
</dbReference>
<sequence length="77" mass="8497">MKIRAVIDRFEGSKAVLLAGEQEISVNWPNKLLPASKEGDVLAIEITVDVEATKQAQAEVDELFEQITRQNQGNSSQ</sequence>
<organism evidence="1 2">
    <name type="scientific">Sporomusa silvacetica DSM 10669</name>
    <dbReference type="NCBI Taxonomy" id="1123289"/>
    <lineage>
        <taxon>Bacteria</taxon>
        <taxon>Bacillati</taxon>
        <taxon>Bacillota</taxon>
        <taxon>Negativicutes</taxon>
        <taxon>Selenomonadales</taxon>
        <taxon>Sporomusaceae</taxon>
        <taxon>Sporomusa</taxon>
    </lineage>
</organism>
<dbReference type="Proteomes" id="UP000216752">
    <property type="component" value="Chromosome"/>
</dbReference>
<evidence type="ECO:0000313" key="2">
    <source>
        <dbReference type="Proteomes" id="UP000216752"/>
    </source>
</evidence>
<name>A0ABZ3II71_9FIRM</name>
<dbReference type="InterPro" id="IPR021377">
    <property type="entry name" value="DUF3006"/>
</dbReference>
<keyword evidence="2" id="KW-1185">Reference proteome</keyword>
<dbReference type="Gene3D" id="6.20.120.50">
    <property type="match status" value="1"/>
</dbReference>